<dbReference type="PROSITE" id="PS51257">
    <property type="entry name" value="PROKAR_LIPOPROTEIN"/>
    <property type="match status" value="1"/>
</dbReference>
<reference evidence="3 4" key="1">
    <citation type="submission" date="2014-06" db="EMBL/GenBank/DDBJ databases">
        <title>Shewanella sp. YQH10.</title>
        <authorList>
            <person name="Liu Y."/>
            <person name="Zeng R."/>
        </authorList>
    </citation>
    <scope>NUCLEOTIDE SEQUENCE [LARGE SCALE GENOMIC DNA]</scope>
    <source>
        <strain evidence="3 4">YQH10</strain>
    </source>
</reference>
<dbReference type="RefSeq" id="WP_037444573.1">
    <property type="nucleotide sequence ID" value="NZ_JPEO01000016.1"/>
</dbReference>
<accession>A0A094LN25</accession>
<dbReference type="InterPro" id="IPR041215">
    <property type="entry name" value="FlgO_dom"/>
</dbReference>
<organism evidence="3 4">
    <name type="scientific">Shewanella mangrovi</name>
    <dbReference type="NCBI Taxonomy" id="1515746"/>
    <lineage>
        <taxon>Bacteria</taxon>
        <taxon>Pseudomonadati</taxon>
        <taxon>Pseudomonadota</taxon>
        <taxon>Gammaproteobacteria</taxon>
        <taxon>Alteromonadales</taxon>
        <taxon>Shewanellaceae</taxon>
        <taxon>Shewanella</taxon>
    </lineage>
</organism>
<evidence type="ECO:0000256" key="1">
    <source>
        <dbReference type="SAM" id="SignalP"/>
    </source>
</evidence>
<protein>
    <recommendedName>
        <fullName evidence="2">FlgO domain-containing protein</fullName>
    </recommendedName>
</protein>
<gene>
    <name evidence="3" type="ORF">HR45_15450</name>
</gene>
<feature type="chain" id="PRO_5001901899" description="FlgO domain-containing protein" evidence="1">
    <location>
        <begin position="20"/>
        <end position="202"/>
    </location>
</feature>
<dbReference type="OrthoDB" id="6116374at2"/>
<keyword evidence="1" id="KW-0732">Signal</keyword>
<comment type="caution">
    <text evidence="3">The sequence shown here is derived from an EMBL/GenBank/DDBJ whole genome shotgun (WGS) entry which is preliminary data.</text>
</comment>
<evidence type="ECO:0000259" key="2">
    <source>
        <dbReference type="Pfam" id="PF17680"/>
    </source>
</evidence>
<feature type="signal peptide" evidence="1">
    <location>
        <begin position="1"/>
        <end position="19"/>
    </location>
</feature>
<dbReference type="STRING" id="1515746.HR45_15450"/>
<keyword evidence="4" id="KW-1185">Reference proteome</keyword>
<dbReference type="EMBL" id="JPEO01000016">
    <property type="protein sequence ID" value="KFZ36533.1"/>
    <property type="molecule type" value="Genomic_DNA"/>
</dbReference>
<sequence length="202" mass="21752">MYKTLIPLIALLAGCSSTAPIGDAQAPQQMTSLFGIAEQLTNDLVRHSDDFNDAQMLLIATPVDAASLDKTNPLAVQLQQDLMTSFQQRGYRVTDINVSDSVKAAADGTFILTRDWQKIAANVSVTHVLVSTMTLSRDGVAINARIIDTTDNHVSSAANTFATAQQLPGYLAESNASVSKNGLLYRHERSGIETEHYVGGEQ</sequence>
<proteinExistence type="predicted"/>
<evidence type="ECO:0000313" key="4">
    <source>
        <dbReference type="Proteomes" id="UP000029264"/>
    </source>
</evidence>
<dbReference type="Proteomes" id="UP000029264">
    <property type="component" value="Unassembled WGS sequence"/>
</dbReference>
<name>A0A094LN25_9GAMM</name>
<dbReference type="AlphaFoldDB" id="A0A094LN25"/>
<dbReference type="Pfam" id="PF17680">
    <property type="entry name" value="FlgO"/>
    <property type="match status" value="1"/>
</dbReference>
<evidence type="ECO:0000313" key="3">
    <source>
        <dbReference type="EMBL" id="KFZ36533.1"/>
    </source>
</evidence>
<dbReference type="eggNOG" id="COG5616">
    <property type="taxonomic scope" value="Bacteria"/>
</dbReference>
<feature type="domain" description="FlgO" evidence="2">
    <location>
        <begin position="38"/>
        <end position="165"/>
    </location>
</feature>